<dbReference type="EMBL" id="CP073249">
    <property type="protein sequence ID" value="QUF06751.1"/>
    <property type="molecule type" value="Genomic_DNA"/>
</dbReference>
<dbReference type="Gene3D" id="3.90.1200.10">
    <property type="match status" value="1"/>
</dbReference>
<dbReference type="SUPFAM" id="SSF56112">
    <property type="entry name" value="Protein kinase-like (PK-like)"/>
    <property type="match status" value="1"/>
</dbReference>
<evidence type="ECO:0000313" key="3">
    <source>
        <dbReference type="Proteomes" id="UP000677152"/>
    </source>
</evidence>
<proteinExistence type="predicted"/>
<name>A0AA45R681_9PSEU</name>
<evidence type="ECO:0000313" key="2">
    <source>
        <dbReference type="EMBL" id="QUF06751.1"/>
    </source>
</evidence>
<dbReference type="PANTHER" id="PTHR21310:SF40">
    <property type="entry name" value="AMINOGLYCOSIDE PHOSPHOTRANSFERASE DOMAIN-CONTAINING PROTEIN-RELATED"/>
    <property type="match status" value="1"/>
</dbReference>
<accession>A0AA45R681</accession>
<protein>
    <submittedName>
        <fullName evidence="2">Aminoglycoside phosphotransferase family protein</fullName>
    </submittedName>
</protein>
<organism evidence="2 3">
    <name type="scientific">Actinosynnema pretiosum subsp. pretiosum</name>
    <dbReference type="NCBI Taxonomy" id="103721"/>
    <lineage>
        <taxon>Bacteria</taxon>
        <taxon>Bacillati</taxon>
        <taxon>Actinomycetota</taxon>
        <taxon>Actinomycetes</taxon>
        <taxon>Pseudonocardiales</taxon>
        <taxon>Pseudonocardiaceae</taxon>
        <taxon>Actinosynnema</taxon>
    </lineage>
</organism>
<evidence type="ECO:0000259" key="1">
    <source>
        <dbReference type="Pfam" id="PF01636"/>
    </source>
</evidence>
<reference evidence="2" key="1">
    <citation type="submission" date="2021-04" db="EMBL/GenBank/DDBJ databases">
        <title>Genomic sequence of Actinosynnema pretiosum subsp. pretiosum ATCC 31280 (C-14919).</title>
        <authorList>
            <person name="Bai L."/>
            <person name="Wang X."/>
            <person name="Xiao Y."/>
        </authorList>
    </citation>
    <scope>NUCLEOTIDE SEQUENCE</scope>
    <source>
        <strain evidence="2">ATCC 31280</strain>
    </source>
</reference>
<dbReference type="PANTHER" id="PTHR21310">
    <property type="entry name" value="AMINOGLYCOSIDE PHOSPHOTRANSFERASE-RELATED-RELATED"/>
    <property type="match status" value="1"/>
</dbReference>
<dbReference type="InterPro" id="IPR051678">
    <property type="entry name" value="AGP_Transferase"/>
</dbReference>
<sequence length="292" mass="32231">MSSDHSSVLAAACAEVGLDHTDAEPIRLGENALFRLPGSVVARIARPGQLTAATREVRIAQWLAEHDIPAIRALKDVAQPVQAAGRAVTFWEELPPHRHGTPAEVATTIRRLHDLPVPTDLPIGDLAPFVRLAERIDAATTLTDEDRSWLREHLASLEARYASLPPGLPRCVVHGDAWVGNVVATDDGQVVLLDLERCSLGPPEWDLVSTAIKHTSFDWITAEDYHDFCDRYGHDVATWSGFDLLRDVRELRMALYVAQRAAEHPTAREEAALRTACLRGKVPRPWAWTPAL</sequence>
<feature type="domain" description="Aminoglycoside phosphotransferase" evidence="1">
    <location>
        <begin position="38"/>
        <end position="241"/>
    </location>
</feature>
<dbReference type="Pfam" id="PF01636">
    <property type="entry name" value="APH"/>
    <property type="match status" value="1"/>
</dbReference>
<dbReference type="Proteomes" id="UP000677152">
    <property type="component" value="Chromosome"/>
</dbReference>
<gene>
    <name evidence="2" type="ORF">KCV87_12265</name>
</gene>
<dbReference type="InterPro" id="IPR002575">
    <property type="entry name" value="Aminoglycoside_PTrfase"/>
</dbReference>
<dbReference type="AlphaFoldDB" id="A0AA45R681"/>
<dbReference type="InterPro" id="IPR011009">
    <property type="entry name" value="Kinase-like_dom_sf"/>
</dbReference>